<organism evidence="1 2">
    <name type="scientific">Rousettus aegyptiacus</name>
    <name type="common">Egyptian fruit bat</name>
    <name type="synonym">Pteropus aegyptiacus</name>
    <dbReference type="NCBI Taxonomy" id="9407"/>
    <lineage>
        <taxon>Eukaryota</taxon>
        <taxon>Metazoa</taxon>
        <taxon>Chordata</taxon>
        <taxon>Craniata</taxon>
        <taxon>Vertebrata</taxon>
        <taxon>Euteleostomi</taxon>
        <taxon>Mammalia</taxon>
        <taxon>Eutheria</taxon>
        <taxon>Laurasiatheria</taxon>
        <taxon>Chiroptera</taxon>
        <taxon>Yinpterochiroptera</taxon>
        <taxon>Pteropodoidea</taxon>
        <taxon>Pteropodidae</taxon>
        <taxon>Rousettinae</taxon>
        <taxon>Rousettus</taxon>
    </lineage>
</organism>
<dbReference type="AlphaFoldDB" id="A0A7J8E917"/>
<name>A0A7J8E917_ROUAE</name>
<sequence length="136" mass="15951">MGLEKNLQPVLISFLVHYHSCQIGTTQISYCISQTRLFSYSSQFFVIPSLLQMSSTFFNYWIFPLAYKHFFSPIFKQNSPWTSYPLLPCPSHFRESFLKAFSHSNFPLLTLTRFWLSPPLKLLLSRLPNTFTLPNQ</sequence>
<evidence type="ECO:0000313" key="2">
    <source>
        <dbReference type="Proteomes" id="UP000593571"/>
    </source>
</evidence>
<reference evidence="1 2" key="1">
    <citation type="journal article" date="2020" name="Nature">
        <title>Six reference-quality genomes reveal evolution of bat adaptations.</title>
        <authorList>
            <person name="Jebb D."/>
            <person name="Huang Z."/>
            <person name="Pippel M."/>
            <person name="Hughes G.M."/>
            <person name="Lavrichenko K."/>
            <person name="Devanna P."/>
            <person name="Winkler S."/>
            <person name="Jermiin L.S."/>
            <person name="Skirmuntt E.C."/>
            <person name="Katzourakis A."/>
            <person name="Burkitt-Gray L."/>
            <person name="Ray D.A."/>
            <person name="Sullivan K.A.M."/>
            <person name="Roscito J.G."/>
            <person name="Kirilenko B.M."/>
            <person name="Davalos L.M."/>
            <person name="Corthals A.P."/>
            <person name="Power M.L."/>
            <person name="Jones G."/>
            <person name="Ransome R.D."/>
            <person name="Dechmann D.K.N."/>
            <person name="Locatelli A.G."/>
            <person name="Puechmaille S.J."/>
            <person name="Fedrigo O."/>
            <person name="Jarvis E.D."/>
            <person name="Hiller M."/>
            <person name="Vernes S.C."/>
            <person name="Myers E.W."/>
            <person name="Teeling E.C."/>
        </authorList>
    </citation>
    <scope>NUCLEOTIDE SEQUENCE [LARGE SCALE GENOMIC DNA]</scope>
    <source>
        <strain evidence="1">MRouAeg1</strain>
        <tissue evidence="1">Muscle</tissue>
    </source>
</reference>
<comment type="caution">
    <text evidence="1">The sequence shown here is derived from an EMBL/GenBank/DDBJ whole genome shotgun (WGS) entry which is preliminary data.</text>
</comment>
<protein>
    <submittedName>
        <fullName evidence="1">Uncharacterized protein</fullName>
    </submittedName>
</protein>
<proteinExistence type="predicted"/>
<gene>
    <name evidence="1" type="ORF">HJG63_008190</name>
</gene>
<accession>A0A7J8E917</accession>
<evidence type="ECO:0000313" key="1">
    <source>
        <dbReference type="EMBL" id="KAF6431699.1"/>
    </source>
</evidence>
<dbReference type="Proteomes" id="UP000593571">
    <property type="component" value="Unassembled WGS sequence"/>
</dbReference>
<dbReference type="EMBL" id="JACASE010000010">
    <property type="protein sequence ID" value="KAF6431699.1"/>
    <property type="molecule type" value="Genomic_DNA"/>
</dbReference>
<keyword evidence="2" id="KW-1185">Reference proteome</keyword>